<dbReference type="InterPro" id="IPR029045">
    <property type="entry name" value="ClpP/crotonase-like_dom_sf"/>
</dbReference>
<reference evidence="1 2" key="1">
    <citation type="submission" date="2021-11" db="EMBL/GenBank/DDBJ databases">
        <title>Whole genome of Geoglobus acetivorans.</title>
        <authorList>
            <person name="Liu D."/>
        </authorList>
    </citation>
    <scope>NUCLEOTIDE SEQUENCE [LARGE SCALE GENOMIC DNA]</scope>
    <source>
        <strain evidence="1 2">SBH6</strain>
    </source>
</reference>
<dbReference type="Gene3D" id="3.90.226.10">
    <property type="entry name" value="2-enoyl-CoA Hydratase, Chain A, domain 1"/>
    <property type="match status" value="1"/>
</dbReference>
<dbReference type="CDD" id="cd06558">
    <property type="entry name" value="crotonase-like"/>
    <property type="match status" value="1"/>
</dbReference>
<sequence>MDVDIIHFKRPEKHNALDLDHLKEIYDELRGCRNPVVIYGEPSFSSGLDLNFVQNASEPEIIEFADIANDLILRIASHPKPVVAFVKGYTFGAGFSIALACDAIVADENAVFSTGFAKLGIAPDMGVSFLLPRITGLKRALRLLSTAERFGVDEAIRLGIVGRKGNLDDAVDLARRMDGNSIKYIKELVYSGFREHVMREKEMALKSIEDMRRT</sequence>
<dbReference type="RefSeq" id="WP_193807811.1">
    <property type="nucleotide sequence ID" value="NZ_CP087714.1"/>
</dbReference>
<dbReference type="PANTHER" id="PTHR11941">
    <property type="entry name" value="ENOYL-COA HYDRATASE-RELATED"/>
    <property type="match status" value="1"/>
</dbReference>
<dbReference type="Proteomes" id="UP001492541">
    <property type="component" value="Chromosome"/>
</dbReference>
<keyword evidence="2" id="KW-1185">Reference proteome</keyword>
<dbReference type="SUPFAM" id="SSF52096">
    <property type="entry name" value="ClpP/crotonase"/>
    <property type="match status" value="1"/>
</dbReference>
<name>A0ABZ3H286_GEOAI</name>
<dbReference type="EMBL" id="CP087714">
    <property type="protein sequence ID" value="XAT62865.1"/>
    <property type="molecule type" value="Genomic_DNA"/>
</dbReference>
<dbReference type="GeneID" id="90449280"/>
<dbReference type="InterPro" id="IPR001753">
    <property type="entry name" value="Enoyl-CoA_hydra/iso"/>
</dbReference>
<protein>
    <submittedName>
        <fullName evidence="1">Enoyl-CoA hydratase/isomerase family protein</fullName>
    </submittedName>
</protein>
<dbReference type="Pfam" id="PF00378">
    <property type="entry name" value="ECH_1"/>
    <property type="match status" value="1"/>
</dbReference>
<accession>A0ABZ3H286</accession>
<evidence type="ECO:0000313" key="1">
    <source>
        <dbReference type="EMBL" id="XAT62865.1"/>
    </source>
</evidence>
<proteinExistence type="predicted"/>
<organism evidence="1 2">
    <name type="scientific">Geoglobus acetivorans</name>
    <dbReference type="NCBI Taxonomy" id="565033"/>
    <lineage>
        <taxon>Archaea</taxon>
        <taxon>Methanobacteriati</taxon>
        <taxon>Methanobacteriota</taxon>
        <taxon>Archaeoglobi</taxon>
        <taxon>Archaeoglobales</taxon>
        <taxon>Archaeoglobaceae</taxon>
        <taxon>Geoglobus</taxon>
    </lineage>
</organism>
<evidence type="ECO:0000313" key="2">
    <source>
        <dbReference type="Proteomes" id="UP001492541"/>
    </source>
</evidence>
<dbReference type="PANTHER" id="PTHR11941:SF54">
    <property type="entry name" value="ENOYL-COA HYDRATASE, MITOCHONDRIAL"/>
    <property type="match status" value="1"/>
</dbReference>
<gene>
    <name evidence="1" type="ORF">LPQ35_06295</name>
</gene>